<accession>A0AAD8PQQ5</accession>
<feature type="compositionally biased region" description="Basic residues" evidence="1">
    <location>
        <begin position="137"/>
        <end position="155"/>
    </location>
</feature>
<dbReference type="Proteomes" id="UP001230504">
    <property type="component" value="Unassembled WGS sequence"/>
</dbReference>
<protein>
    <submittedName>
        <fullName evidence="2">Uncharacterized protein</fullName>
    </submittedName>
</protein>
<gene>
    <name evidence="2" type="ORF">LY79DRAFT_363346</name>
</gene>
<evidence type="ECO:0000313" key="3">
    <source>
        <dbReference type="Proteomes" id="UP001230504"/>
    </source>
</evidence>
<reference evidence="2" key="1">
    <citation type="submission" date="2021-06" db="EMBL/GenBank/DDBJ databases">
        <title>Comparative genomics, transcriptomics and evolutionary studies reveal genomic signatures of adaptation to plant cell wall in hemibiotrophic fungi.</title>
        <authorList>
            <consortium name="DOE Joint Genome Institute"/>
            <person name="Baroncelli R."/>
            <person name="Diaz J.F."/>
            <person name="Benocci T."/>
            <person name="Peng M."/>
            <person name="Battaglia E."/>
            <person name="Haridas S."/>
            <person name="Andreopoulos W."/>
            <person name="Labutti K."/>
            <person name="Pangilinan J."/>
            <person name="Floch G.L."/>
            <person name="Makela M.R."/>
            <person name="Henrissat B."/>
            <person name="Grigoriev I.V."/>
            <person name="Crouch J.A."/>
            <person name="De Vries R.P."/>
            <person name="Sukno S.A."/>
            <person name="Thon M.R."/>
        </authorList>
    </citation>
    <scope>NUCLEOTIDE SEQUENCE</scope>
    <source>
        <strain evidence="2">CBS 125086</strain>
    </source>
</reference>
<proteinExistence type="predicted"/>
<dbReference type="AlphaFoldDB" id="A0AAD8PQQ5"/>
<name>A0AAD8PQQ5_9PEZI</name>
<evidence type="ECO:0000256" key="1">
    <source>
        <dbReference type="SAM" id="MobiDB-lite"/>
    </source>
</evidence>
<comment type="caution">
    <text evidence="2">The sequence shown here is derived from an EMBL/GenBank/DDBJ whole genome shotgun (WGS) entry which is preliminary data.</text>
</comment>
<dbReference type="EMBL" id="JAHLJV010000073">
    <property type="protein sequence ID" value="KAK1574582.1"/>
    <property type="molecule type" value="Genomic_DNA"/>
</dbReference>
<keyword evidence="3" id="KW-1185">Reference proteome</keyword>
<feature type="region of interest" description="Disordered" evidence="1">
    <location>
        <begin position="128"/>
        <end position="164"/>
    </location>
</feature>
<organism evidence="2 3">
    <name type="scientific">Colletotrichum navitas</name>
    <dbReference type="NCBI Taxonomy" id="681940"/>
    <lineage>
        <taxon>Eukaryota</taxon>
        <taxon>Fungi</taxon>
        <taxon>Dikarya</taxon>
        <taxon>Ascomycota</taxon>
        <taxon>Pezizomycotina</taxon>
        <taxon>Sordariomycetes</taxon>
        <taxon>Hypocreomycetidae</taxon>
        <taxon>Glomerellales</taxon>
        <taxon>Glomerellaceae</taxon>
        <taxon>Colletotrichum</taxon>
        <taxon>Colletotrichum graminicola species complex</taxon>
    </lineage>
</organism>
<sequence>MTFSARVNVGDQRIRHFWNRTMPRNGLFTFEHFELFLSQFLALSLSLSLSRSSQAFKGPRSTVVSSSPFPSRFSFSGLPTNQRNAVFSHATHSLVHPLFKYFCLARKLKKHGPEKTVPVVCGVSQTRIRRGEEKEHYRGKRNRKKRQGKGGKRTPKGSDRRANR</sequence>
<dbReference type="GeneID" id="85437002"/>
<dbReference type="RefSeq" id="XP_060410080.1">
    <property type="nucleotide sequence ID" value="XM_060552762.1"/>
</dbReference>
<evidence type="ECO:0000313" key="2">
    <source>
        <dbReference type="EMBL" id="KAK1574582.1"/>
    </source>
</evidence>